<name>A0A8J6AQ02_GALPY</name>
<feature type="non-terminal residue" evidence="9">
    <location>
        <position position="1"/>
    </location>
</feature>
<comment type="similarity">
    <text evidence="1 8">Belongs to the Arg-specific ADP-ribosyltransferase family.</text>
</comment>
<evidence type="ECO:0000256" key="8">
    <source>
        <dbReference type="RuleBase" id="RU361228"/>
    </source>
</evidence>
<evidence type="ECO:0000256" key="4">
    <source>
        <dbReference type="ARBA" id="ARBA00022695"/>
    </source>
</evidence>
<evidence type="ECO:0000256" key="6">
    <source>
        <dbReference type="ARBA" id="ARBA00023027"/>
    </source>
</evidence>
<evidence type="ECO:0000256" key="3">
    <source>
        <dbReference type="ARBA" id="ARBA00022679"/>
    </source>
</evidence>
<dbReference type="EC" id="2.4.2.31" evidence="8"/>
<dbReference type="PROSITE" id="PS51996">
    <property type="entry name" value="TR_MART"/>
    <property type="match status" value="1"/>
</dbReference>
<keyword evidence="4" id="KW-0548">Nucleotidyltransferase</keyword>
<dbReference type="SUPFAM" id="SSF56399">
    <property type="entry name" value="ADP-ribosylation"/>
    <property type="match status" value="1"/>
</dbReference>
<dbReference type="GO" id="GO:0016779">
    <property type="term" value="F:nucleotidyltransferase activity"/>
    <property type="evidence" value="ECO:0007669"/>
    <property type="project" value="UniProtKB-KW"/>
</dbReference>
<dbReference type="InterPro" id="IPR050999">
    <property type="entry name" value="ADP-ribosyltransferase_ARG"/>
</dbReference>
<evidence type="ECO:0000313" key="10">
    <source>
        <dbReference type="Proteomes" id="UP000700334"/>
    </source>
</evidence>
<dbReference type="PROSITE" id="PS01291">
    <property type="entry name" value="ART"/>
    <property type="match status" value="1"/>
</dbReference>
<dbReference type="EMBL" id="JAGFMF010011429">
    <property type="protein sequence ID" value="KAG8522827.1"/>
    <property type="molecule type" value="Genomic_DNA"/>
</dbReference>
<comment type="catalytic activity">
    <reaction evidence="7 8">
        <text>L-arginyl-[protein] + NAD(+) = N(omega)-(ADP-D-ribosyl)-L-arginyl-[protein] + nicotinamide + H(+)</text>
        <dbReference type="Rhea" id="RHEA:19149"/>
        <dbReference type="Rhea" id="RHEA-COMP:10532"/>
        <dbReference type="Rhea" id="RHEA-COMP:15087"/>
        <dbReference type="ChEBI" id="CHEBI:15378"/>
        <dbReference type="ChEBI" id="CHEBI:17154"/>
        <dbReference type="ChEBI" id="CHEBI:29965"/>
        <dbReference type="ChEBI" id="CHEBI:57540"/>
        <dbReference type="ChEBI" id="CHEBI:142554"/>
        <dbReference type="EC" id="2.4.2.31"/>
    </reaction>
</comment>
<evidence type="ECO:0000313" key="9">
    <source>
        <dbReference type="EMBL" id="KAG8522827.1"/>
    </source>
</evidence>
<dbReference type="Pfam" id="PF01129">
    <property type="entry name" value="ART"/>
    <property type="match status" value="1"/>
</dbReference>
<dbReference type="Gene3D" id="3.90.176.10">
    <property type="entry name" value="Toxin ADP-ribosyltransferase, Chain A, domain 1"/>
    <property type="match status" value="1"/>
</dbReference>
<evidence type="ECO:0000256" key="2">
    <source>
        <dbReference type="ARBA" id="ARBA00022676"/>
    </source>
</evidence>
<proteinExistence type="inferred from homology"/>
<dbReference type="PANTHER" id="PTHR10339">
    <property type="entry name" value="ADP-RIBOSYLTRANSFERASE"/>
    <property type="match status" value="1"/>
</dbReference>
<evidence type="ECO:0000256" key="1">
    <source>
        <dbReference type="ARBA" id="ARBA00009558"/>
    </source>
</evidence>
<gene>
    <name evidence="9" type="ORF">J0S82_010042</name>
</gene>
<dbReference type="OrthoDB" id="423533at2759"/>
<keyword evidence="3 8" id="KW-0808">Transferase</keyword>
<keyword evidence="5 8" id="KW-0521">NADP</keyword>
<protein>
    <recommendedName>
        <fullName evidence="8">NAD(P)(+)--arginine ADP-ribosyltransferase</fullName>
        <ecNumber evidence="8">2.4.2.31</ecNumber>
    </recommendedName>
    <alternativeName>
        <fullName evidence="8">Mono(ADP-ribosyl)transferase</fullName>
    </alternativeName>
</protein>
<keyword evidence="2 8" id="KW-0328">Glycosyltransferase</keyword>
<evidence type="ECO:0000256" key="5">
    <source>
        <dbReference type="ARBA" id="ARBA00022857"/>
    </source>
</evidence>
<dbReference type="GO" id="GO:0106274">
    <property type="term" value="F:NAD+-protein-arginine ADP-ribosyltransferase activity"/>
    <property type="evidence" value="ECO:0007669"/>
    <property type="project" value="UniProtKB-EC"/>
</dbReference>
<evidence type="ECO:0000256" key="7">
    <source>
        <dbReference type="ARBA" id="ARBA00047597"/>
    </source>
</evidence>
<sequence length="260" mass="29346">ESCDWNMSGSMLSESMPWALGSIWDMGLFNKCVKELRSFFVENHWKKIKSKISNSGKLNEFQGIAVVVYTGDIGPDLNTAIREFNNNISGFRFKALHYYLTTALQLLYEKNTYTVYRGTSTWFNYPGKGNARFGQFASSSQSREIAVNFIKGTGTLFTIQTSLGVDISKFSLIPKEKEVLIPGYEEYQDITELQKTQGFNEISLKSPRKSNSKFNCRYIFNSSGESTSVFQVGELGSSSNRRGLALLPEATRTENNRVLN</sequence>
<dbReference type="Proteomes" id="UP000700334">
    <property type="component" value="Unassembled WGS sequence"/>
</dbReference>
<reference evidence="9" key="1">
    <citation type="journal article" date="2021" name="Evol. Appl.">
        <title>The genome of the Pyrenean desman and the effects of bottlenecks and inbreeding on the genomic landscape of an endangered species.</title>
        <authorList>
            <person name="Escoda L."/>
            <person name="Castresana J."/>
        </authorList>
    </citation>
    <scope>NUCLEOTIDE SEQUENCE</scope>
    <source>
        <strain evidence="9">IBE-C5619</strain>
    </source>
</reference>
<dbReference type="PRINTS" id="PR00970">
    <property type="entry name" value="RIBTRNSFRASE"/>
</dbReference>
<accession>A0A8J6AQ02</accession>
<keyword evidence="10" id="KW-1185">Reference proteome</keyword>
<dbReference type="AlphaFoldDB" id="A0A8J6AQ02"/>
<organism evidence="9 10">
    <name type="scientific">Galemys pyrenaicus</name>
    <name type="common">Iberian desman</name>
    <name type="synonym">Pyrenean desman</name>
    <dbReference type="NCBI Taxonomy" id="202257"/>
    <lineage>
        <taxon>Eukaryota</taxon>
        <taxon>Metazoa</taxon>
        <taxon>Chordata</taxon>
        <taxon>Craniata</taxon>
        <taxon>Vertebrata</taxon>
        <taxon>Euteleostomi</taxon>
        <taxon>Mammalia</taxon>
        <taxon>Eutheria</taxon>
        <taxon>Laurasiatheria</taxon>
        <taxon>Eulipotyphla</taxon>
        <taxon>Talpidae</taxon>
        <taxon>Galemys</taxon>
    </lineage>
</organism>
<dbReference type="PANTHER" id="PTHR10339:SF24">
    <property type="entry name" value="T-CELL ECTO-ADP-RIBOSYLTRANSFERASE 1-RELATED"/>
    <property type="match status" value="1"/>
</dbReference>
<comment type="caution">
    <text evidence="9">The sequence shown here is derived from an EMBL/GenBank/DDBJ whole genome shotgun (WGS) entry which is preliminary data.</text>
</comment>
<dbReference type="GO" id="GO:0003950">
    <property type="term" value="F:NAD+ poly-ADP-ribosyltransferase activity"/>
    <property type="evidence" value="ECO:0007669"/>
    <property type="project" value="TreeGrafter"/>
</dbReference>
<keyword evidence="6 8" id="KW-0520">NAD</keyword>
<dbReference type="InterPro" id="IPR000768">
    <property type="entry name" value="ART"/>
</dbReference>